<dbReference type="AlphaFoldDB" id="A0A8X6IQU3"/>
<accession>A0A8X6IQU3</accession>
<proteinExistence type="predicted"/>
<dbReference type="EMBL" id="BMAW01092553">
    <property type="protein sequence ID" value="GFS55366.1"/>
    <property type="molecule type" value="Genomic_DNA"/>
</dbReference>
<comment type="caution">
    <text evidence="1">The sequence shown here is derived from an EMBL/GenBank/DDBJ whole genome shotgun (WGS) entry which is preliminary data.</text>
</comment>
<evidence type="ECO:0000313" key="1">
    <source>
        <dbReference type="EMBL" id="GFS55366.1"/>
    </source>
</evidence>
<name>A0A8X6IQU3_NEPPI</name>
<reference evidence="1" key="1">
    <citation type="submission" date="2020-08" db="EMBL/GenBank/DDBJ databases">
        <title>Multicomponent nature underlies the extraordinary mechanical properties of spider dragline silk.</title>
        <authorList>
            <person name="Kono N."/>
            <person name="Nakamura H."/>
            <person name="Mori M."/>
            <person name="Yoshida Y."/>
            <person name="Ohtoshi R."/>
            <person name="Malay A.D."/>
            <person name="Moran D.A.P."/>
            <person name="Tomita M."/>
            <person name="Numata K."/>
            <person name="Arakawa K."/>
        </authorList>
    </citation>
    <scope>NUCLEOTIDE SEQUENCE</scope>
</reference>
<keyword evidence="2" id="KW-1185">Reference proteome</keyword>
<organism evidence="1 2">
    <name type="scientific">Nephila pilipes</name>
    <name type="common">Giant wood spider</name>
    <name type="synonym">Nephila maculata</name>
    <dbReference type="NCBI Taxonomy" id="299642"/>
    <lineage>
        <taxon>Eukaryota</taxon>
        <taxon>Metazoa</taxon>
        <taxon>Ecdysozoa</taxon>
        <taxon>Arthropoda</taxon>
        <taxon>Chelicerata</taxon>
        <taxon>Arachnida</taxon>
        <taxon>Araneae</taxon>
        <taxon>Araneomorphae</taxon>
        <taxon>Entelegynae</taxon>
        <taxon>Araneoidea</taxon>
        <taxon>Nephilidae</taxon>
        <taxon>Nephila</taxon>
    </lineage>
</organism>
<sequence length="44" mass="5272">KYGKLYQRLEEKNMKEVVEVRTKEITMKEIVKNVLFAKADLMIN</sequence>
<gene>
    <name evidence="1" type="ORF">NPIL_620841</name>
</gene>
<feature type="non-terminal residue" evidence="1">
    <location>
        <position position="1"/>
    </location>
</feature>
<dbReference type="Proteomes" id="UP000887013">
    <property type="component" value="Unassembled WGS sequence"/>
</dbReference>
<protein>
    <submittedName>
        <fullName evidence="1">Uncharacterized protein</fullName>
    </submittedName>
</protein>
<evidence type="ECO:0000313" key="2">
    <source>
        <dbReference type="Proteomes" id="UP000887013"/>
    </source>
</evidence>